<evidence type="ECO:0008006" key="4">
    <source>
        <dbReference type="Google" id="ProtNLM"/>
    </source>
</evidence>
<accession>A0A1H0AK65</accession>
<keyword evidence="1" id="KW-0472">Membrane</keyword>
<proteinExistence type="predicted"/>
<feature type="transmembrane region" description="Helical" evidence="1">
    <location>
        <begin position="82"/>
        <end position="103"/>
    </location>
</feature>
<dbReference type="PIRSF" id="PIRSF038991">
    <property type="entry name" value="Protein_AbrB"/>
    <property type="match status" value="1"/>
</dbReference>
<dbReference type="InterPro" id="IPR017516">
    <property type="entry name" value="AbrB_dup"/>
</dbReference>
<name>A0A1H0AK65_9BACI</name>
<feature type="transmembrane region" description="Helical" evidence="1">
    <location>
        <begin position="109"/>
        <end position="128"/>
    </location>
</feature>
<dbReference type="OrthoDB" id="5460360at2"/>
<dbReference type="RefSeq" id="WP_090840263.1">
    <property type="nucleotide sequence ID" value="NZ_FNIL01000001.1"/>
</dbReference>
<feature type="transmembrane region" description="Helical" evidence="1">
    <location>
        <begin position="179"/>
        <end position="198"/>
    </location>
</feature>
<feature type="transmembrane region" description="Helical" evidence="1">
    <location>
        <begin position="203"/>
        <end position="226"/>
    </location>
</feature>
<dbReference type="GO" id="GO:0016020">
    <property type="term" value="C:membrane"/>
    <property type="evidence" value="ECO:0007669"/>
    <property type="project" value="InterPro"/>
</dbReference>
<protein>
    <recommendedName>
        <fullName evidence="4">AbrB family transcriptional regulator</fullName>
    </recommendedName>
</protein>
<dbReference type="NCBIfam" id="TIGR03082">
    <property type="entry name" value="Gneg_AbrB_dup"/>
    <property type="match status" value="1"/>
</dbReference>
<keyword evidence="3" id="KW-1185">Reference proteome</keyword>
<sequence>MARANPLLTIITAAAGGLIFQLLSLPLAWMLGPLTAVMLVQQLGKVTLPWNPAFKQLGLIILGISFGLYFHMNTLQQISTYLIPYILITIVLVGSSVILALFIAKKTLLQPATTIFGAIPGGLTEMVIASEQLKAESSQVLIFQTVRLLIVLFTVPYVMTFLFRDSYTSTAVLMQSGDGISFFSLSSLLFILIGGLGFKFRNLLPAGIMIIPLLLTILVMVSPAALPAVPDILFYGAQLAVGVSLGRTIYFKDIKQAGLYSGLFAVLTVLLILISAALGTLLYVWTDMNLTTALLSAAPGGLIEMVLTASIVGADPAVVTSLQLIRIIIIIVFVPVFLKKVLFRD</sequence>
<feature type="transmembrane region" description="Helical" evidence="1">
    <location>
        <begin position="7"/>
        <end position="32"/>
    </location>
</feature>
<dbReference type="PANTHER" id="PTHR38457:SF1">
    <property type="entry name" value="REGULATOR ABRB-RELATED"/>
    <property type="match status" value="1"/>
</dbReference>
<dbReference type="STRING" id="745820.SAMN04488053_101509"/>
<reference evidence="3" key="1">
    <citation type="submission" date="2016-10" db="EMBL/GenBank/DDBJ databases">
        <authorList>
            <person name="Varghese N."/>
            <person name="Submissions S."/>
        </authorList>
    </citation>
    <scope>NUCLEOTIDE SEQUENCE [LARGE SCALE GENOMIC DNA]</scope>
    <source>
        <strain evidence="3">CGMCC 1.10369</strain>
    </source>
</reference>
<gene>
    <name evidence="2" type="ORF">SAMN04488053_101509</name>
</gene>
<dbReference type="PANTHER" id="PTHR38457">
    <property type="entry name" value="REGULATOR ABRB-RELATED"/>
    <property type="match status" value="1"/>
</dbReference>
<evidence type="ECO:0000256" key="1">
    <source>
        <dbReference type="SAM" id="Phobius"/>
    </source>
</evidence>
<evidence type="ECO:0000313" key="2">
    <source>
        <dbReference type="EMBL" id="SDN33513.1"/>
    </source>
</evidence>
<evidence type="ECO:0000313" key="3">
    <source>
        <dbReference type="Proteomes" id="UP000198778"/>
    </source>
</evidence>
<dbReference type="Proteomes" id="UP000198778">
    <property type="component" value="Unassembled WGS sequence"/>
</dbReference>
<dbReference type="EMBL" id="FNIL01000001">
    <property type="protein sequence ID" value="SDN33513.1"/>
    <property type="molecule type" value="Genomic_DNA"/>
</dbReference>
<dbReference type="InterPro" id="IPR007820">
    <property type="entry name" value="AbrB_fam"/>
</dbReference>
<feature type="transmembrane region" description="Helical" evidence="1">
    <location>
        <begin position="317"/>
        <end position="338"/>
    </location>
</feature>
<feature type="transmembrane region" description="Helical" evidence="1">
    <location>
        <begin position="140"/>
        <end position="159"/>
    </location>
</feature>
<keyword evidence="1" id="KW-1133">Transmembrane helix</keyword>
<dbReference type="GO" id="GO:0010468">
    <property type="term" value="P:regulation of gene expression"/>
    <property type="evidence" value="ECO:0007669"/>
    <property type="project" value="InterPro"/>
</dbReference>
<feature type="transmembrane region" description="Helical" evidence="1">
    <location>
        <begin position="262"/>
        <end position="285"/>
    </location>
</feature>
<dbReference type="Pfam" id="PF05145">
    <property type="entry name" value="AbrB"/>
    <property type="match status" value="1"/>
</dbReference>
<keyword evidence="1" id="KW-0812">Transmembrane</keyword>
<feature type="transmembrane region" description="Helical" evidence="1">
    <location>
        <begin position="52"/>
        <end position="70"/>
    </location>
</feature>
<dbReference type="AlphaFoldDB" id="A0A1H0AK65"/>
<organism evidence="2 3">
    <name type="scientific">Alkalicoccus daliensis</name>
    <dbReference type="NCBI Taxonomy" id="745820"/>
    <lineage>
        <taxon>Bacteria</taxon>
        <taxon>Bacillati</taxon>
        <taxon>Bacillota</taxon>
        <taxon>Bacilli</taxon>
        <taxon>Bacillales</taxon>
        <taxon>Bacillaceae</taxon>
        <taxon>Alkalicoccus</taxon>
    </lineage>
</organism>